<name>A0A2T2NP51_CORCC</name>
<accession>A0A2T2NP51</accession>
<protein>
    <submittedName>
        <fullName evidence="2">Uncharacterized protein</fullName>
    </submittedName>
</protein>
<gene>
    <name evidence="2" type="ORF">BS50DRAFT_385936</name>
</gene>
<reference evidence="2 3" key="1">
    <citation type="journal article" date="2018" name="Front. Microbiol.">
        <title>Genome-Wide Analysis of Corynespora cassiicola Leaf Fall Disease Putative Effectors.</title>
        <authorList>
            <person name="Lopez D."/>
            <person name="Ribeiro S."/>
            <person name="Label P."/>
            <person name="Fumanal B."/>
            <person name="Venisse J.S."/>
            <person name="Kohler A."/>
            <person name="de Oliveira R.R."/>
            <person name="Labutti K."/>
            <person name="Lipzen A."/>
            <person name="Lail K."/>
            <person name="Bauer D."/>
            <person name="Ohm R.A."/>
            <person name="Barry K.W."/>
            <person name="Spatafora J."/>
            <person name="Grigoriev I.V."/>
            <person name="Martin F.M."/>
            <person name="Pujade-Renaud V."/>
        </authorList>
    </citation>
    <scope>NUCLEOTIDE SEQUENCE [LARGE SCALE GENOMIC DNA]</scope>
    <source>
        <strain evidence="2 3">Philippines</strain>
    </source>
</reference>
<keyword evidence="3" id="KW-1185">Reference proteome</keyword>
<evidence type="ECO:0000313" key="3">
    <source>
        <dbReference type="Proteomes" id="UP000240883"/>
    </source>
</evidence>
<proteinExistence type="predicted"/>
<evidence type="ECO:0000256" key="1">
    <source>
        <dbReference type="SAM" id="MobiDB-lite"/>
    </source>
</evidence>
<evidence type="ECO:0000313" key="2">
    <source>
        <dbReference type="EMBL" id="PSN67215.1"/>
    </source>
</evidence>
<dbReference type="AlphaFoldDB" id="A0A2T2NP51"/>
<sequence>MRTACRLCVSVLEGARIQCPEVCSLAQGRRKEKVWNNKWSLEGTRGVAGWLAQSPTPKALETVLYRKKGHPVPFAGVRIARCVCDVCDVCDVWSVRHAQGPSTLSIQYAPIPSHRIAWPPNLQTFQSDPSPLARIPSPYPLRLPHLPTSLNQRALQCQRASQPIQAVHGPPSTPAWRPEESRA</sequence>
<dbReference type="Proteomes" id="UP000240883">
    <property type="component" value="Unassembled WGS sequence"/>
</dbReference>
<feature type="region of interest" description="Disordered" evidence="1">
    <location>
        <begin position="161"/>
        <end position="183"/>
    </location>
</feature>
<organism evidence="2 3">
    <name type="scientific">Corynespora cassiicola Philippines</name>
    <dbReference type="NCBI Taxonomy" id="1448308"/>
    <lineage>
        <taxon>Eukaryota</taxon>
        <taxon>Fungi</taxon>
        <taxon>Dikarya</taxon>
        <taxon>Ascomycota</taxon>
        <taxon>Pezizomycotina</taxon>
        <taxon>Dothideomycetes</taxon>
        <taxon>Pleosporomycetidae</taxon>
        <taxon>Pleosporales</taxon>
        <taxon>Corynesporascaceae</taxon>
        <taxon>Corynespora</taxon>
    </lineage>
</organism>
<dbReference type="EMBL" id="KZ678135">
    <property type="protein sequence ID" value="PSN67215.1"/>
    <property type="molecule type" value="Genomic_DNA"/>
</dbReference>